<dbReference type="Pfam" id="PF00620">
    <property type="entry name" value="RhoGAP"/>
    <property type="match status" value="1"/>
</dbReference>
<name>T1F5D6_HELRO</name>
<dbReference type="Gene3D" id="1.10.555.10">
    <property type="entry name" value="Rho GTPase activation protein"/>
    <property type="match status" value="1"/>
</dbReference>
<reference evidence="4" key="3">
    <citation type="submission" date="2015-06" db="UniProtKB">
        <authorList>
            <consortium name="EnsemblMetazoa"/>
        </authorList>
    </citation>
    <scope>IDENTIFICATION</scope>
</reference>
<accession>T1F5D6</accession>
<dbReference type="InParanoid" id="T1F5D6"/>
<dbReference type="OrthoDB" id="410651at2759"/>
<dbReference type="InterPro" id="IPR000198">
    <property type="entry name" value="RhoGAP_dom"/>
</dbReference>
<dbReference type="EMBL" id="KB096457">
    <property type="protein sequence ID" value="ESO04804.1"/>
    <property type="molecule type" value="Genomic_DNA"/>
</dbReference>
<dbReference type="AlphaFoldDB" id="T1F5D6"/>
<dbReference type="STRING" id="6412.T1F5D6"/>
<gene>
    <name evidence="4" type="primary">20204035</name>
    <name evidence="3" type="ORF">HELRODRAFT_172479</name>
</gene>
<feature type="compositionally biased region" description="Low complexity" evidence="1">
    <location>
        <begin position="271"/>
        <end position="283"/>
    </location>
</feature>
<evidence type="ECO:0000259" key="2">
    <source>
        <dbReference type="PROSITE" id="PS50238"/>
    </source>
</evidence>
<dbReference type="InterPro" id="IPR042869">
    <property type="entry name" value="ARHGAP11A/B"/>
</dbReference>
<dbReference type="PROSITE" id="PS50238">
    <property type="entry name" value="RHOGAP"/>
    <property type="match status" value="1"/>
</dbReference>
<evidence type="ECO:0000313" key="3">
    <source>
        <dbReference type="EMBL" id="ESO04804.1"/>
    </source>
</evidence>
<dbReference type="SMART" id="SM00324">
    <property type="entry name" value="RhoGAP"/>
    <property type="match status" value="1"/>
</dbReference>
<dbReference type="KEGG" id="hro:HELRODRAFT_172479"/>
<evidence type="ECO:0000256" key="1">
    <source>
        <dbReference type="SAM" id="MobiDB-lite"/>
    </source>
</evidence>
<dbReference type="EMBL" id="AMQM01004234">
    <property type="status" value="NOT_ANNOTATED_CDS"/>
    <property type="molecule type" value="Genomic_DNA"/>
</dbReference>
<dbReference type="EnsemblMetazoa" id="HelroT172479">
    <property type="protein sequence ID" value="HelroP172479"/>
    <property type="gene ID" value="HelroG172479"/>
</dbReference>
<dbReference type="InterPro" id="IPR008936">
    <property type="entry name" value="Rho_GTPase_activation_prot"/>
</dbReference>
<dbReference type="SUPFAM" id="SSF48350">
    <property type="entry name" value="GTPase activation domain, GAP"/>
    <property type="match status" value="1"/>
</dbReference>
<reference evidence="5" key="1">
    <citation type="submission" date="2012-12" db="EMBL/GenBank/DDBJ databases">
        <authorList>
            <person name="Hellsten U."/>
            <person name="Grimwood J."/>
            <person name="Chapman J.A."/>
            <person name="Shapiro H."/>
            <person name="Aerts A."/>
            <person name="Otillar R.P."/>
            <person name="Terry A.Y."/>
            <person name="Boore J.L."/>
            <person name="Simakov O."/>
            <person name="Marletaz F."/>
            <person name="Cho S.-J."/>
            <person name="Edsinger-Gonzales E."/>
            <person name="Havlak P."/>
            <person name="Kuo D.-H."/>
            <person name="Larsson T."/>
            <person name="Lv J."/>
            <person name="Arendt D."/>
            <person name="Savage R."/>
            <person name="Osoegawa K."/>
            <person name="de Jong P."/>
            <person name="Lindberg D.R."/>
            <person name="Seaver E.C."/>
            <person name="Weisblat D.A."/>
            <person name="Putnam N.H."/>
            <person name="Grigoriev I.V."/>
            <person name="Rokhsar D.S."/>
        </authorList>
    </citation>
    <scope>NUCLEOTIDE SEQUENCE</scope>
</reference>
<keyword evidence="5" id="KW-1185">Reference proteome</keyword>
<dbReference type="PANTHER" id="PTHR15670">
    <property type="entry name" value="RHO GTPASE ACTIVATING PROTEIN 11A"/>
    <property type="match status" value="1"/>
</dbReference>
<evidence type="ECO:0000313" key="4">
    <source>
        <dbReference type="EnsemblMetazoa" id="HelroP172479"/>
    </source>
</evidence>
<evidence type="ECO:0000313" key="5">
    <source>
        <dbReference type="Proteomes" id="UP000015101"/>
    </source>
</evidence>
<dbReference type="RefSeq" id="XP_009017383.1">
    <property type="nucleotide sequence ID" value="XM_009019135.1"/>
</dbReference>
<reference evidence="3 5" key="2">
    <citation type="journal article" date="2013" name="Nature">
        <title>Insights into bilaterian evolution from three spiralian genomes.</title>
        <authorList>
            <person name="Simakov O."/>
            <person name="Marletaz F."/>
            <person name="Cho S.J."/>
            <person name="Edsinger-Gonzales E."/>
            <person name="Havlak P."/>
            <person name="Hellsten U."/>
            <person name="Kuo D.H."/>
            <person name="Larsson T."/>
            <person name="Lv J."/>
            <person name="Arendt D."/>
            <person name="Savage R."/>
            <person name="Osoegawa K."/>
            <person name="de Jong P."/>
            <person name="Grimwood J."/>
            <person name="Chapman J.A."/>
            <person name="Shapiro H."/>
            <person name="Aerts A."/>
            <person name="Otillar R.P."/>
            <person name="Terry A.Y."/>
            <person name="Boore J.L."/>
            <person name="Grigoriev I.V."/>
            <person name="Lindberg D.R."/>
            <person name="Seaver E.C."/>
            <person name="Weisblat D.A."/>
            <person name="Putnam N.H."/>
            <person name="Rokhsar D.S."/>
        </authorList>
    </citation>
    <scope>NUCLEOTIDE SEQUENCE</scope>
</reference>
<dbReference type="GO" id="GO:0007165">
    <property type="term" value="P:signal transduction"/>
    <property type="evidence" value="ECO:0007669"/>
    <property type="project" value="InterPro"/>
</dbReference>
<protein>
    <recommendedName>
        <fullName evidence="2">Rho-GAP domain-containing protein</fullName>
    </recommendedName>
</protein>
<dbReference type="GeneID" id="20204035"/>
<dbReference type="HOGENOM" id="CLU_546642_0_0_1"/>
<proteinExistence type="predicted"/>
<feature type="domain" description="Rho-GAP" evidence="2">
    <location>
        <begin position="1"/>
        <end position="164"/>
    </location>
</feature>
<sequence>MLKKHLDSEGLFRKSGSFTRQKEIKETLSMNFDPSQLEVLSAYDLSDLIKLFLRELPEPLFTSRLQGFFLVCSSIGQCELIQTQLMLCLLLPRPHLHLLRYLCHQLYIVSEHSPMNHMNATNISICLAPNMFKLSHSLHNADLKLAQKQADVLKILVENHNLIGMLTDDIVAKVTEMSLKQQRINSSFLESTNFEGCIHFGDENISKEIDLSCRDVDVGCHVDDVAGCRGGDAEAGGRTSRMKKRSTSLQGLVKDISANFTRWRSSSNKRQQSLTSTPQQLSTNNLREKSTLQSRSQHPTALLQQHEKHQHDLAITEGHNLFKRRIKRAILTNVMPDVVPINNGNNNNKLHNNIDNINMDNITAKNHKVKLLNDINSNFHNRINICDNVQRGHYNFNVMNSNNDNDNDNILNENTNASGCNSISALHRDFMKSTQFYLSRPVTCPPTTFTSTFLYNFKNEFATTSSTKISIARGVTAGTTLTTTTSCATYLASTQDCIG</sequence>
<dbReference type="eggNOG" id="KOG2710">
    <property type="taxonomic scope" value="Eukaryota"/>
</dbReference>
<dbReference type="Proteomes" id="UP000015101">
    <property type="component" value="Unassembled WGS sequence"/>
</dbReference>
<dbReference type="CTD" id="20204035"/>
<organism evidence="4 5">
    <name type="scientific">Helobdella robusta</name>
    <name type="common">Californian leech</name>
    <dbReference type="NCBI Taxonomy" id="6412"/>
    <lineage>
        <taxon>Eukaryota</taxon>
        <taxon>Metazoa</taxon>
        <taxon>Spiralia</taxon>
        <taxon>Lophotrochozoa</taxon>
        <taxon>Annelida</taxon>
        <taxon>Clitellata</taxon>
        <taxon>Hirudinea</taxon>
        <taxon>Rhynchobdellida</taxon>
        <taxon>Glossiphoniidae</taxon>
        <taxon>Helobdella</taxon>
    </lineage>
</organism>
<dbReference type="PANTHER" id="PTHR15670:SF4">
    <property type="entry name" value="RHO GTPASE-ACTIVATING PROTEIN 11A"/>
    <property type="match status" value="1"/>
</dbReference>
<feature type="compositionally biased region" description="Polar residues" evidence="1">
    <location>
        <begin position="291"/>
        <end position="303"/>
    </location>
</feature>
<feature type="region of interest" description="Disordered" evidence="1">
    <location>
        <begin position="264"/>
        <end position="305"/>
    </location>
</feature>